<reference evidence="1 2" key="1">
    <citation type="submission" date="2019-02" db="EMBL/GenBank/DDBJ databases">
        <title>Deep-cultivation of Planctomycetes and their phenomic and genomic characterization uncovers novel biology.</title>
        <authorList>
            <person name="Wiegand S."/>
            <person name="Jogler M."/>
            <person name="Boedeker C."/>
            <person name="Pinto D."/>
            <person name="Vollmers J."/>
            <person name="Rivas-Marin E."/>
            <person name="Kohn T."/>
            <person name="Peeters S.H."/>
            <person name="Heuer A."/>
            <person name="Rast P."/>
            <person name="Oberbeckmann S."/>
            <person name="Bunk B."/>
            <person name="Jeske O."/>
            <person name="Meyerdierks A."/>
            <person name="Storesund J.E."/>
            <person name="Kallscheuer N."/>
            <person name="Luecker S."/>
            <person name="Lage O.M."/>
            <person name="Pohl T."/>
            <person name="Merkel B.J."/>
            <person name="Hornburger P."/>
            <person name="Mueller R.-W."/>
            <person name="Bruemmer F."/>
            <person name="Labrenz M."/>
            <person name="Spormann A.M."/>
            <person name="Op den Camp H."/>
            <person name="Overmann J."/>
            <person name="Amann R."/>
            <person name="Jetten M.S.M."/>
            <person name="Mascher T."/>
            <person name="Medema M.H."/>
            <person name="Devos D.P."/>
            <person name="Kaster A.-K."/>
            <person name="Ovreas L."/>
            <person name="Rohde M."/>
            <person name="Galperin M.Y."/>
            <person name="Jogler C."/>
        </authorList>
    </citation>
    <scope>NUCLEOTIDE SEQUENCE [LARGE SCALE GENOMIC DNA]</scope>
    <source>
        <strain evidence="1 2">Spa11</strain>
    </source>
</reference>
<dbReference type="Proteomes" id="UP000316426">
    <property type="component" value="Chromosome"/>
</dbReference>
<evidence type="ECO:0000313" key="1">
    <source>
        <dbReference type="EMBL" id="QDV76118.1"/>
    </source>
</evidence>
<dbReference type="KEGG" id="bmei:Spa11_43430"/>
<accession>A0A518KEA6</accession>
<sequence length="367" mass="36780">MSSYWDVIADAAAHWPLQETSGSSGADLAGANPAALVVGFDFAMGSVAGPGGWLPRGLRFDGATQLANIPAQTTLGLGEEHAYSLWWKPDAPPPWSPQVLVETGGATHGSLVYLVDGDVVFVSTRNYVATPVSASSPVWGSWRHLVAVHKPTSLEVYLDGELAGVAAAPEPWVQGGNTTGAIGAVDGGRWMTGYLDSGQARHFNGAIAGVALFDRALTAAEAAELYHGPEPTTLSAPTLAGPLRAGSFAAVTTGVWESHANGSLAVAGAVQLSPDAVSGWVDAAAVTGAGSYAVPLGSAGRWARVAAIATNLGGVSAPAYSAAMEVLPARAPAVAVAQCVAKSGAEAGDACPTAGAQAGLVLGGLKP</sequence>
<dbReference type="InterPro" id="IPR013320">
    <property type="entry name" value="ConA-like_dom_sf"/>
</dbReference>
<dbReference type="SUPFAM" id="SSF49899">
    <property type="entry name" value="Concanavalin A-like lectins/glucanases"/>
    <property type="match status" value="1"/>
</dbReference>
<name>A0A518KEA6_9BACT</name>
<protein>
    <recommendedName>
        <fullName evidence="3">LamG-like jellyroll fold domain-containing protein</fullName>
    </recommendedName>
</protein>
<dbReference type="Pfam" id="PF13385">
    <property type="entry name" value="Laminin_G_3"/>
    <property type="match status" value="1"/>
</dbReference>
<proteinExistence type="predicted"/>
<keyword evidence="2" id="KW-1185">Reference proteome</keyword>
<dbReference type="Gene3D" id="2.60.120.200">
    <property type="match status" value="1"/>
</dbReference>
<evidence type="ECO:0000313" key="2">
    <source>
        <dbReference type="Proteomes" id="UP000316426"/>
    </source>
</evidence>
<evidence type="ECO:0008006" key="3">
    <source>
        <dbReference type="Google" id="ProtNLM"/>
    </source>
</evidence>
<organism evidence="1 2">
    <name type="scientific">Botrimarina mediterranea</name>
    <dbReference type="NCBI Taxonomy" id="2528022"/>
    <lineage>
        <taxon>Bacteria</taxon>
        <taxon>Pseudomonadati</taxon>
        <taxon>Planctomycetota</taxon>
        <taxon>Planctomycetia</taxon>
        <taxon>Pirellulales</taxon>
        <taxon>Lacipirellulaceae</taxon>
        <taxon>Botrimarina</taxon>
    </lineage>
</organism>
<dbReference type="EMBL" id="CP036349">
    <property type="protein sequence ID" value="QDV76118.1"/>
    <property type="molecule type" value="Genomic_DNA"/>
</dbReference>
<gene>
    <name evidence="1" type="ORF">Spa11_43430</name>
</gene>
<dbReference type="AlphaFoldDB" id="A0A518KEA6"/>
<dbReference type="RefSeq" id="WP_145116561.1">
    <property type="nucleotide sequence ID" value="NZ_CP036349.1"/>
</dbReference>